<keyword evidence="1" id="KW-0812">Transmembrane</keyword>
<evidence type="ECO:0000256" key="1">
    <source>
        <dbReference type="SAM" id="Phobius"/>
    </source>
</evidence>
<name>A0ABS9ZX07_9SPHI</name>
<keyword evidence="1" id="KW-1133">Transmembrane helix</keyword>
<dbReference type="RefSeq" id="WP_243361681.1">
    <property type="nucleotide sequence ID" value="NZ_JALGBH010000002.1"/>
</dbReference>
<reference evidence="2" key="1">
    <citation type="submission" date="2022-03" db="EMBL/GenBank/DDBJ databases">
        <authorList>
            <person name="Woo C.Y."/>
        </authorList>
    </citation>
    <scope>NUCLEOTIDE SEQUENCE</scope>
    <source>
        <strain evidence="2">CYS-01</strain>
    </source>
</reference>
<protein>
    <submittedName>
        <fullName evidence="2">Uncharacterized protein</fullName>
    </submittedName>
</protein>
<dbReference type="Proteomes" id="UP001165460">
    <property type="component" value="Unassembled WGS sequence"/>
</dbReference>
<gene>
    <name evidence="2" type="ORF">MMF97_09010</name>
</gene>
<accession>A0ABS9ZX07</accession>
<dbReference type="EMBL" id="JALGBH010000002">
    <property type="protein sequence ID" value="MCJ0742848.1"/>
    <property type="molecule type" value="Genomic_DNA"/>
</dbReference>
<evidence type="ECO:0000313" key="3">
    <source>
        <dbReference type="Proteomes" id="UP001165460"/>
    </source>
</evidence>
<keyword evidence="3" id="KW-1185">Reference proteome</keyword>
<keyword evidence="1" id="KW-0472">Membrane</keyword>
<proteinExistence type="predicted"/>
<evidence type="ECO:0000313" key="2">
    <source>
        <dbReference type="EMBL" id="MCJ0742848.1"/>
    </source>
</evidence>
<sequence length="207" mass="23435">MNRVDENMEWKDEAPTLAQLPASNPYRVPDNYFDTLTEHIHNSIFIAELDKNSTGGFSAGKNFFEEQKQQILNQVSLLNQTTANTGFNVPKSYFDQLNSAILAKTANTNTSRPKTVKLWISVTKYAAAACVILIGSIFFYINQQSKIEKKKFLADTATERMLYDIDETAIIDHIHETQKTPVTQVSNTDVEKYILENFSANDITNNL</sequence>
<organism evidence="2 3">
    <name type="scientific">Pedobacter montanisoli</name>
    <dbReference type="NCBI Taxonomy" id="2923277"/>
    <lineage>
        <taxon>Bacteria</taxon>
        <taxon>Pseudomonadati</taxon>
        <taxon>Bacteroidota</taxon>
        <taxon>Sphingobacteriia</taxon>
        <taxon>Sphingobacteriales</taxon>
        <taxon>Sphingobacteriaceae</taxon>
        <taxon>Pedobacter</taxon>
    </lineage>
</organism>
<feature type="transmembrane region" description="Helical" evidence="1">
    <location>
        <begin position="118"/>
        <end position="141"/>
    </location>
</feature>
<comment type="caution">
    <text evidence="2">The sequence shown here is derived from an EMBL/GenBank/DDBJ whole genome shotgun (WGS) entry which is preliminary data.</text>
</comment>